<evidence type="ECO:0000256" key="3">
    <source>
        <dbReference type="ARBA" id="ARBA00022517"/>
    </source>
</evidence>
<reference evidence="12" key="1">
    <citation type="submission" date="2020-05" db="EMBL/GenBank/DDBJ databases">
        <title>Mycena genomes resolve the evolution of fungal bioluminescence.</title>
        <authorList>
            <person name="Tsai I.J."/>
        </authorList>
    </citation>
    <scope>NUCLEOTIDE SEQUENCE</scope>
    <source>
        <strain evidence="12">160909Yilan</strain>
    </source>
</reference>
<dbReference type="PANTHER" id="PTHR12636:SF5">
    <property type="entry name" value="RIBOSOMAL RNA SMALL SUBUNIT METHYLTRANSFERASE NEP1"/>
    <property type="match status" value="1"/>
</dbReference>
<accession>A0A8H6Y8Y0</accession>
<dbReference type="InterPro" id="IPR029028">
    <property type="entry name" value="Alpha/beta_knot_MTases"/>
</dbReference>
<dbReference type="Pfam" id="PF03587">
    <property type="entry name" value="EMG1"/>
    <property type="match status" value="1"/>
</dbReference>
<evidence type="ECO:0000313" key="13">
    <source>
        <dbReference type="Proteomes" id="UP000623467"/>
    </source>
</evidence>
<organism evidence="12 13">
    <name type="scientific">Mycena sanguinolenta</name>
    <dbReference type="NCBI Taxonomy" id="230812"/>
    <lineage>
        <taxon>Eukaryota</taxon>
        <taxon>Fungi</taxon>
        <taxon>Dikarya</taxon>
        <taxon>Basidiomycota</taxon>
        <taxon>Agaricomycotina</taxon>
        <taxon>Agaricomycetes</taxon>
        <taxon>Agaricomycetidae</taxon>
        <taxon>Agaricales</taxon>
        <taxon>Marasmiineae</taxon>
        <taxon>Mycenaceae</taxon>
        <taxon>Mycena</taxon>
    </lineage>
</organism>
<dbReference type="GO" id="GO:0070475">
    <property type="term" value="P:rRNA base methylation"/>
    <property type="evidence" value="ECO:0007669"/>
    <property type="project" value="InterPro"/>
</dbReference>
<feature type="region of interest" description="Disordered" evidence="11">
    <location>
        <begin position="1"/>
        <end position="111"/>
    </location>
</feature>
<keyword evidence="13" id="KW-1185">Reference proteome</keyword>
<keyword evidence="7" id="KW-0949">S-adenosyl-L-methionine</keyword>
<dbReference type="EMBL" id="JACAZH010000011">
    <property type="protein sequence ID" value="KAF7354797.1"/>
    <property type="molecule type" value="Genomic_DNA"/>
</dbReference>
<evidence type="ECO:0000256" key="6">
    <source>
        <dbReference type="ARBA" id="ARBA00022679"/>
    </source>
</evidence>
<dbReference type="CDD" id="cd18088">
    <property type="entry name" value="Nep1-like"/>
    <property type="match status" value="1"/>
</dbReference>
<evidence type="ECO:0000256" key="10">
    <source>
        <dbReference type="ARBA" id="ARBA00023242"/>
    </source>
</evidence>
<dbReference type="Gene3D" id="3.40.1280.10">
    <property type="match status" value="1"/>
</dbReference>
<keyword evidence="5" id="KW-0489">Methyltransferase</keyword>
<evidence type="ECO:0008006" key="14">
    <source>
        <dbReference type="Google" id="ProtNLM"/>
    </source>
</evidence>
<feature type="region of interest" description="Disordered" evidence="11">
    <location>
        <begin position="442"/>
        <end position="464"/>
    </location>
</feature>
<proteinExistence type="inferred from homology"/>
<evidence type="ECO:0000256" key="1">
    <source>
        <dbReference type="ARBA" id="ARBA00004604"/>
    </source>
</evidence>
<dbReference type="GO" id="GO:0019843">
    <property type="term" value="F:rRNA binding"/>
    <property type="evidence" value="ECO:0007669"/>
    <property type="project" value="UniProtKB-KW"/>
</dbReference>
<name>A0A8H6Y8Y0_9AGAR</name>
<keyword evidence="4" id="KW-0698">rRNA processing</keyword>
<feature type="compositionally biased region" description="Acidic residues" evidence="11">
    <location>
        <begin position="57"/>
        <end position="83"/>
    </location>
</feature>
<keyword evidence="6" id="KW-0808">Transferase</keyword>
<evidence type="ECO:0000256" key="8">
    <source>
        <dbReference type="ARBA" id="ARBA00022730"/>
    </source>
</evidence>
<evidence type="ECO:0000256" key="5">
    <source>
        <dbReference type="ARBA" id="ARBA00022603"/>
    </source>
</evidence>
<feature type="compositionally biased region" description="Low complexity" evidence="11">
    <location>
        <begin position="450"/>
        <end position="464"/>
    </location>
</feature>
<evidence type="ECO:0000256" key="7">
    <source>
        <dbReference type="ARBA" id="ARBA00022691"/>
    </source>
</evidence>
<keyword evidence="10" id="KW-0539">Nucleus</keyword>
<dbReference type="PANTHER" id="PTHR12636">
    <property type="entry name" value="NEP1/MRA1"/>
    <property type="match status" value="1"/>
</dbReference>
<dbReference type="AlphaFoldDB" id="A0A8H6Y8Y0"/>
<sequence length="464" mass="51162">MTIGPIPIPARRRRRSLSSSPPDPELRLDPPPRPKSTPGERPLQRRRQKSPPHGDDDATSDLDLNLDAEPAVEEEDDEDEEEVTPPTTSHKKAHSKGITILQKGLPLPDRPTRNLPSRNIKMESIPANPSMLPVQAHVPRMGIASPHRRLYVILEQACLEAYRISGGPSKGKRGTEGEVKYTLLNCDDHQGILAKTGRDIAEARPDITHQCLLTLLDSPLNKAGLLQVYIHTAKGVLIEINPHVRIPRTFKRFSGLMVQLLHKLSIRGVNGPEKLLKVVKNPVIDHLPPNTIKLTLSGDAKTQRLSQFLPTLPQDHSIAVFVGAMARGRDDFADAYVDQKISISEYALSASVACGKFCCALEDLPPSTAKKIRMYTIHALHPSRCAPTLLYPPLSSHHHNLPPPAPFRPALRHLRTFTLGLDAPAPTNPRLNSRFLLPPFRPPRPPAALPVPSSSHPRPARAPL</sequence>
<evidence type="ECO:0000256" key="11">
    <source>
        <dbReference type="SAM" id="MobiDB-lite"/>
    </source>
</evidence>
<comment type="subcellular location">
    <subcellularLocation>
        <location evidence="1">Nucleus</location>
        <location evidence="1">Nucleolus</location>
    </subcellularLocation>
</comment>
<dbReference type="InterPro" id="IPR029026">
    <property type="entry name" value="tRNA_m1G_MTases_N"/>
</dbReference>
<dbReference type="InterPro" id="IPR005304">
    <property type="entry name" value="Rbsml_bgen_MeTrfase_EMG1/NEP1"/>
</dbReference>
<gene>
    <name evidence="12" type="ORF">MSAN_01393900</name>
</gene>
<protein>
    <recommendedName>
        <fullName evidence="14">Nucleolar essential protein 1</fullName>
    </recommendedName>
</protein>
<dbReference type="SUPFAM" id="SSF75217">
    <property type="entry name" value="alpha/beta knot"/>
    <property type="match status" value="1"/>
</dbReference>
<keyword evidence="9" id="KW-0694">RNA-binding</keyword>
<evidence type="ECO:0000256" key="4">
    <source>
        <dbReference type="ARBA" id="ARBA00022552"/>
    </source>
</evidence>
<dbReference type="FunFam" id="3.40.1280.10:FF:000003">
    <property type="entry name" value="Ribosomal RNA small subunit methyltransferase"/>
    <property type="match status" value="1"/>
</dbReference>
<dbReference type="GO" id="GO:0032040">
    <property type="term" value="C:small-subunit processome"/>
    <property type="evidence" value="ECO:0007669"/>
    <property type="project" value="TreeGrafter"/>
</dbReference>
<dbReference type="GO" id="GO:0070037">
    <property type="term" value="F:rRNA (pseudouridine) methyltransferase activity"/>
    <property type="evidence" value="ECO:0007669"/>
    <property type="project" value="InterPro"/>
</dbReference>
<evidence type="ECO:0000256" key="9">
    <source>
        <dbReference type="ARBA" id="ARBA00022884"/>
    </source>
</evidence>
<keyword evidence="8" id="KW-0699">rRNA-binding</keyword>
<comment type="similarity">
    <text evidence="2">Belongs to the class IV-like SAM-binding methyltransferase superfamily. RNA methyltransferase NEP1 family.</text>
</comment>
<dbReference type="Proteomes" id="UP000623467">
    <property type="component" value="Unassembled WGS sequence"/>
</dbReference>
<keyword evidence="3" id="KW-0690">Ribosome biogenesis</keyword>
<dbReference type="OrthoDB" id="269804at2759"/>
<comment type="caution">
    <text evidence="12">The sequence shown here is derived from an EMBL/GenBank/DDBJ whole genome shotgun (WGS) entry which is preliminary data.</text>
</comment>
<evidence type="ECO:0000313" key="12">
    <source>
        <dbReference type="EMBL" id="KAF7354797.1"/>
    </source>
</evidence>
<evidence type="ECO:0000256" key="2">
    <source>
        <dbReference type="ARBA" id="ARBA00008115"/>
    </source>
</evidence>